<keyword evidence="1" id="KW-0812">Transmembrane</keyword>
<dbReference type="AlphaFoldDB" id="A0A8J7M5A3"/>
<gene>
    <name evidence="2" type="ORF">H0I76_00365</name>
</gene>
<dbReference type="EMBL" id="JAEHHL010000001">
    <property type="protein sequence ID" value="MBK0397629.1"/>
    <property type="molecule type" value="Genomic_DNA"/>
</dbReference>
<sequence>MTIAAAFFVVAFAIGWFRATRREGTLADKLQWGAAHGIPAGLVGLAIAVLLVRSGG</sequence>
<feature type="transmembrane region" description="Helical" evidence="1">
    <location>
        <begin position="32"/>
        <end position="52"/>
    </location>
</feature>
<comment type="caution">
    <text evidence="2">The sequence shown here is derived from an EMBL/GenBank/DDBJ whole genome shotgun (WGS) entry which is preliminary data.</text>
</comment>
<keyword evidence="1" id="KW-0472">Membrane</keyword>
<dbReference type="RefSeq" id="WP_200605597.1">
    <property type="nucleotide sequence ID" value="NZ_JAEHHL010000001.1"/>
</dbReference>
<evidence type="ECO:0000313" key="3">
    <source>
        <dbReference type="Proteomes" id="UP000655420"/>
    </source>
</evidence>
<keyword evidence="3" id="KW-1185">Reference proteome</keyword>
<proteinExistence type="predicted"/>
<name>A0A8J7M5A3_9RHOB</name>
<reference evidence="2" key="1">
    <citation type="submission" date="2020-12" db="EMBL/GenBank/DDBJ databases">
        <title>Bacterial taxonomy.</title>
        <authorList>
            <person name="Pan X."/>
        </authorList>
    </citation>
    <scope>NUCLEOTIDE SEQUENCE</scope>
    <source>
        <strain evidence="2">M0105</strain>
    </source>
</reference>
<evidence type="ECO:0000256" key="1">
    <source>
        <dbReference type="SAM" id="Phobius"/>
    </source>
</evidence>
<dbReference type="Proteomes" id="UP000655420">
    <property type="component" value="Unassembled WGS sequence"/>
</dbReference>
<protein>
    <submittedName>
        <fullName evidence="2">Uncharacterized protein</fullName>
    </submittedName>
</protein>
<evidence type="ECO:0000313" key="2">
    <source>
        <dbReference type="EMBL" id="MBK0397629.1"/>
    </source>
</evidence>
<accession>A0A8J7M5A3</accession>
<keyword evidence="1" id="KW-1133">Transmembrane helix</keyword>
<organism evidence="2 3">
    <name type="scientific">Thermohalobaculum xanthum</name>
    <dbReference type="NCBI Taxonomy" id="2753746"/>
    <lineage>
        <taxon>Bacteria</taxon>
        <taxon>Pseudomonadati</taxon>
        <taxon>Pseudomonadota</taxon>
        <taxon>Alphaproteobacteria</taxon>
        <taxon>Rhodobacterales</taxon>
        <taxon>Paracoccaceae</taxon>
        <taxon>Thermohalobaculum</taxon>
    </lineage>
</organism>